<dbReference type="AlphaFoldDB" id="A0A6P8BAI1"/>
<evidence type="ECO:0000313" key="2">
    <source>
        <dbReference type="Proteomes" id="UP000515153"/>
    </source>
</evidence>
<reference evidence="3" key="2">
    <citation type="submission" date="2019-10" db="EMBL/GenBank/DDBJ databases">
        <authorList>
            <consortium name="NCBI Genome Project"/>
        </authorList>
    </citation>
    <scope>NUCLEOTIDE SEQUENCE</scope>
    <source>
        <strain evidence="3">NI907</strain>
    </source>
</reference>
<feature type="region of interest" description="Disordered" evidence="1">
    <location>
        <begin position="1"/>
        <end position="47"/>
    </location>
</feature>
<dbReference type="KEGG" id="pgri:PgNI_04146"/>
<proteinExistence type="predicted"/>
<protein>
    <submittedName>
        <fullName evidence="3">Uncharacterized protein</fullName>
    </submittedName>
</protein>
<feature type="non-terminal residue" evidence="3">
    <location>
        <position position="1"/>
    </location>
</feature>
<evidence type="ECO:0000256" key="1">
    <source>
        <dbReference type="SAM" id="MobiDB-lite"/>
    </source>
</evidence>
<keyword evidence="2" id="KW-1185">Reference proteome</keyword>
<sequence length="47" mass="5016">KKPSRSDVGGTLLTENRRYNPGKLRSAPGFPARGSLVSLVTPRSGSF</sequence>
<reference evidence="3" key="3">
    <citation type="submission" date="2025-08" db="UniProtKB">
        <authorList>
            <consortium name="RefSeq"/>
        </authorList>
    </citation>
    <scope>IDENTIFICATION</scope>
    <source>
        <strain evidence="3">NI907</strain>
    </source>
</reference>
<gene>
    <name evidence="3" type="ORF">PgNI_04146</name>
</gene>
<dbReference type="Proteomes" id="UP000515153">
    <property type="component" value="Unplaced"/>
</dbReference>
<name>A0A6P8BAI1_PYRGI</name>
<dbReference type="GeneID" id="41959106"/>
<organism evidence="2 3">
    <name type="scientific">Pyricularia grisea</name>
    <name type="common">Crabgrass-specific blast fungus</name>
    <name type="synonym">Magnaporthe grisea</name>
    <dbReference type="NCBI Taxonomy" id="148305"/>
    <lineage>
        <taxon>Eukaryota</taxon>
        <taxon>Fungi</taxon>
        <taxon>Dikarya</taxon>
        <taxon>Ascomycota</taxon>
        <taxon>Pezizomycotina</taxon>
        <taxon>Sordariomycetes</taxon>
        <taxon>Sordariomycetidae</taxon>
        <taxon>Magnaporthales</taxon>
        <taxon>Pyriculariaceae</taxon>
        <taxon>Pyricularia</taxon>
    </lineage>
</organism>
<reference evidence="3" key="1">
    <citation type="journal article" date="2019" name="Mol. Biol. Evol.">
        <title>Blast fungal genomes show frequent chromosomal changes, gene gains and losses, and effector gene turnover.</title>
        <authorList>
            <person name="Gomez Luciano L.B."/>
            <person name="Jason Tsai I."/>
            <person name="Chuma I."/>
            <person name="Tosa Y."/>
            <person name="Chen Y.H."/>
            <person name="Li J.Y."/>
            <person name="Li M.Y."/>
            <person name="Jade Lu M.Y."/>
            <person name="Nakayashiki H."/>
            <person name="Li W.H."/>
        </authorList>
    </citation>
    <scope>NUCLEOTIDE SEQUENCE</scope>
    <source>
        <strain evidence="3">NI907</strain>
    </source>
</reference>
<dbReference type="RefSeq" id="XP_030984198.1">
    <property type="nucleotide sequence ID" value="XM_031124197.1"/>
</dbReference>
<evidence type="ECO:0000313" key="3">
    <source>
        <dbReference type="RefSeq" id="XP_030984198.1"/>
    </source>
</evidence>
<accession>A0A6P8BAI1</accession>